<keyword evidence="9" id="KW-0472">Membrane</keyword>
<keyword evidence="4 8" id="KW-0805">Transcription regulation</keyword>
<evidence type="ECO:0000256" key="8">
    <source>
        <dbReference type="RuleBase" id="RU364143"/>
    </source>
</evidence>
<keyword evidence="9" id="KW-1133">Transmembrane helix</keyword>
<organism evidence="10 11">
    <name type="scientific">Astathelohania contejeani</name>
    <dbReference type="NCBI Taxonomy" id="164912"/>
    <lineage>
        <taxon>Eukaryota</taxon>
        <taxon>Fungi</taxon>
        <taxon>Fungi incertae sedis</taxon>
        <taxon>Microsporidia</taxon>
        <taxon>Astathelohaniidae</taxon>
        <taxon>Astathelohania</taxon>
    </lineage>
</organism>
<comment type="subunit">
    <text evidence="8">Component of the Mediator complex.</text>
</comment>
<dbReference type="PANTHER" id="PTHR13104">
    <property type="entry name" value="MED-6-RELATED"/>
    <property type="match status" value="1"/>
</dbReference>
<accession>A0ABQ7I2E5</accession>
<keyword evidence="11" id="KW-1185">Reference proteome</keyword>
<comment type="caution">
    <text evidence="10">The sequence shown here is derived from an EMBL/GenBank/DDBJ whole genome shotgun (WGS) entry which is preliminary data.</text>
</comment>
<keyword evidence="9" id="KW-0812">Transmembrane</keyword>
<reference evidence="10 11" key="1">
    <citation type="submission" date="2019-01" db="EMBL/GenBank/DDBJ databases">
        <title>Genomes sequencing and comparative genomics of infectious freshwater microsporidia, Cucumispora dikerogammari and Thelohania contejeani.</title>
        <authorList>
            <person name="Cormier A."/>
            <person name="Giraud I."/>
            <person name="Wattier R."/>
            <person name="Teixeira M."/>
            <person name="Grandjean F."/>
            <person name="Rigaud T."/>
            <person name="Cordaux R."/>
        </authorList>
    </citation>
    <scope>NUCLEOTIDE SEQUENCE [LARGE SCALE GENOMIC DNA]</scope>
    <source>
        <strain evidence="10">T1</strain>
        <tissue evidence="10">Spores</tissue>
    </source>
</reference>
<evidence type="ECO:0000313" key="11">
    <source>
        <dbReference type="Proteomes" id="UP001516464"/>
    </source>
</evidence>
<protein>
    <recommendedName>
        <fullName evidence="3 8">Mediator of RNA polymerase II transcription subunit 6</fullName>
    </recommendedName>
    <alternativeName>
        <fullName evidence="7 8">Mediator complex subunit 6</fullName>
    </alternativeName>
</protein>
<name>A0ABQ7I2E5_9MICR</name>
<evidence type="ECO:0000256" key="6">
    <source>
        <dbReference type="ARBA" id="ARBA00023242"/>
    </source>
</evidence>
<dbReference type="Pfam" id="PF04934">
    <property type="entry name" value="Med6"/>
    <property type="match status" value="1"/>
</dbReference>
<evidence type="ECO:0000256" key="3">
    <source>
        <dbReference type="ARBA" id="ARBA00020634"/>
    </source>
</evidence>
<dbReference type="Proteomes" id="UP001516464">
    <property type="component" value="Unassembled WGS sequence"/>
</dbReference>
<dbReference type="InterPro" id="IPR038566">
    <property type="entry name" value="Mediator_Med6_sf"/>
</dbReference>
<keyword evidence="8" id="KW-0010">Activator</keyword>
<dbReference type="Gene3D" id="3.10.450.580">
    <property type="entry name" value="Mediator complex, subunit Med6"/>
    <property type="match status" value="1"/>
</dbReference>
<keyword evidence="5 8" id="KW-0804">Transcription</keyword>
<comment type="similarity">
    <text evidence="2 8">Belongs to the Mediator complex subunit 6 family.</text>
</comment>
<evidence type="ECO:0000313" key="10">
    <source>
        <dbReference type="EMBL" id="KAF7684617.1"/>
    </source>
</evidence>
<gene>
    <name evidence="8 10" type="primary">MED6</name>
    <name evidence="10" type="ORF">TCON_0203</name>
</gene>
<comment type="function">
    <text evidence="8">Component of the Mediator complex, a coactivator involved in the regulated transcription of nearly all RNA polymerase II-dependent genes. Mediator functions as a bridge to convey information from gene-specific regulatory proteins to the basal RNA polymerase II transcription machinery. Mediator is recruited to promoters by direct interactions with regulatory proteins and serves as a scaffold for the assembly of a functional preinitiation complex with RNA polymerase II and the general transcription factors.</text>
</comment>
<evidence type="ECO:0000256" key="7">
    <source>
        <dbReference type="ARBA" id="ARBA00031259"/>
    </source>
</evidence>
<dbReference type="InterPro" id="IPR007018">
    <property type="entry name" value="Mediator_Med6"/>
</dbReference>
<evidence type="ECO:0000256" key="4">
    <source>
        <dbReference type="ARBA" id="ARBA00023015"/>
    </source>
</evidence>
<evidence type="ECO:0000256" key="9">
    <source>
        <dbReference type="SAM" id="Phobius"/>
    </source>
</evidence>
<keyword evidence="6 8" id="KW-0539">Nucleus</keyword>
<evidence type="ECO:0000256" key="5">
    <source>
        <dbReference type="ARBA" id="ARBA00023163"/>
    </source>
</evidence>
<sequence>MLDSICFRDEYWLSVNVLNEQTALDYFATSQFYDKQCNNEILRMQTQFSNLSEIKNRLEEMEGIEFMLANFSENLFIIHKIQRRSKYNWSVISVYYILFGNIYMAPTNLSIYKARIANSLFYLNEAIDLYLERWKFDPFKGVSFGENNRGSVQNEDDEEIVFAAKIINDFNQK</sequence>
<dbReference type="EMBL" id="SBIQ01000007">
    <property type="protein sequence ID" value="KAF7684617.1"/>
    <property type="molecule type" value="Genomic_DNA"/>
</dbReference>
<feature type="transmembrane region" description="Helical" evidence="9">
    <location>
        <begin position="87"/>
        <end position="105"/>
    </location>
</feature>
<comment type="subcellular location">
    <subcellularLocation>
        <location evidence="1 8">Nucleus</location>
    </subcellularLocation>
</comment>
<evidence type="ECO:0000256" key="1">
    <source>
        <dbReference type="ARBA" id="ARBA00004123"/>
    </source>
</evidence>
<evidence type="ECO:0000256" key="2">
    <source>
        <dbReference type="ARBA" id="ARBA00007526"/>
    </source>
</evidence>
<proteinExistence type="inferred from homology"/>